<dbReference type="Gene3D" id="2.70.70.10">
    <property type="entry name" value="Glucose Permease (Domain IIA)"/>
    <property type="match status" value="1"/>
</dbReference>
<dbReference type="OrthoDB" id="9810477at2"/>
<proteinExistence type="predicted"/>
<feature type="domain" description="SH3b" evidence="1">
    <location>
        <begin position="314"/>
        <end position="389"/>
    </location>
</feature>
<dbReference type="CDD" id="cd12797">
    <property type="entry name" value="M23_peptidase"/>
    <property type="match status" value="1"/>
</dbReference>
<evidence type="ECO:0000313" key="2">
    <source>
        <dbReference type="EMBL" id="SEA41374.1"/>
    </source>
</evidence>
<protein>
    <submittedName>
        <fullName evidence="2">SH3 domain-containing protein</fullName>
    </submittedName>
</protein>
<dbReference type="Gene3D" id="2.30.30.40">
    <property type="entry name" value="SH3 Domains"/>
    <property type="match status" value="1"/>
</dbReference>
<dbReference type="Proteomes" id="UP000198850">
    <property type="component" value="Unassembled WGS sequence"/>
</dbReference>
<dbReference type="InterPro" id="IPR016047">
    <property type="entry name" value="M23ase_b-sheet_dom"/>
</dbReference>
<evidence type="ECO:0000259" key="1">
    <source>
        <dbReference type="PROSITE" id="PS51781"/>
    </source>
</evidence>
<dbReference type="PANTHER" id="PTHR21666">
    <property type="entry name" value="PEPTIDASE-RELATED"/>
    <property type="match status" value="1"/>
</dbReference>
<organism evidence="2 3">
    <name type="scientific">Pedobacter hartonius</name>
    <dbReference type="NCBI Taxonomy" id="425514"/>
    <lineage>
        <taxon>Bacteria</taxon>
        <taxon>Pseudomonadati</taxon>
        <taxon>Bacteroidota</taxon>
        <taxon>Sphingobacteriia</taxon>
        <taxon>Sphingobacteriales</taxon>
        <taxon>Sphingobacteriaceae</taxon>
        <taxon>Pedobacter</taxon>
    </lineage>
</organism>
<dbReference type="InterPro" id="IPR050570">
    <property type="entry name" value="Cell_wall_metabolism_enzyme"/>
</dbReference>
<dbReference type="InterPro" id="IPR011055">
    <property type="entry name" value="Dup_hybrid_motif"/>
</dbReference>
<dbReference type="EMBL" id="FNRA01000003">
    <property type="protein sequence ID" value="SEA41374.1"/>
    <property type="molecule type" value="Genomic_DNA"/>
</dbReference>
<reference evidence="2 3" key="1">
    <citation type="submission" date="2016-10" db="EMBL/GenBank/DDBJ databases">
        <authorList>
            <person name="de Groot N.N."/>
        </authorList>
    </citation>
    <scope>NUCLEOTIDE SEQUENCE [LARGE SCALE GENOMIC DNA]</scope>
    <source>
        <strain evidence="2 3">DSM 19033</strain>
    </source>
</reference>
<dbReference type="STRING" id="425514.SAMN05443550_103151"/>
<dbReference type="GO" id="GO:0004222">
    <property type="term" value="F:metalloendopeptidase activity"/>
    <property type="evidence" value="ECO:0007669"/>
    <property type="project" value="TreeGrafter"/>
</dbReference>
<dbReference type="InterPro" id="IPR003646">
    <property type="entry name" value="SH3-like_bac-type"/>
</dbReference>
<accession>A0A1H4B000</accession>
<name>A0A1H4B000_9SPHI</name>
<dbReference type="Pfam" id="PF08239">
    <property type="entry name" value="SH3_3"/>
    <property type="match status" value="1"/>
</dbReference>
<evidence type="ECO:0000313" key="3">
    <source>
        <dbReference type="Proteomes" id="UP000198850"/>
    </source>
</evidence>
<dbReference type="SUPFAM" id="SSF51261">
    <property type="entry name" value="Duplicated hybrid motif"/>
    <property type="match status" value="1"/>
</dbReference>
<gene>
    <name evidence="2" type="ORF">SAMN05443550_103151</name>
</gene>
<dbReference type="AlphaFoldDB" id="A0A1H4B000"/>
<dbReference type="PROSITE" id="PS51257">
    <property type="entry name" value="PROKAR_LIPOPROTEIN"/>
    <property type="match status" value="1"/>
</dbReference>
<dbReference type="PANTHER" id="PTHR21666:SF268">
    <property type="entry name" value="PEPTIDASE M23 DOMAIN-CONTAINING PROTEIN"/>
    <property type="match status" value="1"/>
</dbReference>
<sequence>MITKCISTQASLHMVKLYLTVFSILLFSCKSGTVNLFKPTSPHEQYQHKLVSAGLDKTAIGSAWIVSSLSILQKALTVELPYRETGYFAAETVPAAAYRLSVVQGQKISVRISKKPENQFMIYTDVWEQSKDGQMKHLVSADTVGNALMFDVKTGGMIFIRLQPELLRSGQYTLEITAGPSLAFPVKSSNSSHIKSLFGDGRDANSRKHEGIDIFAPYHTPVVASAEGTVVRVNDNKLGGKVVWLRPKDRDYILYYAHLDQQLAAEGQVVVTGDTLGLVGNTGNAKTTLPHLHFGIYTSGGTVDPFPFVNTTVKTAAKVSASLINLNATLRTSGASFIYASPESNARKIISLKSGTIVKVNAASSNWYKVELPDGKPGFIPGKVLASIIKPLRKLKFSSAKELYDHPDSLSGCLKSNLKPGSTVELLGDFQTYQLVRYASNEIGWVKVE</sequence>
<dbReference type="PROSITE" id="PS51781">
    <property type="entry name" value="SH3B"/>
    <property type="match status" value="1"/>
</dbReference>
<dbReference type="Pfam" id="PF01551">
    <property type="entry name" value="Peptidase_M23"/>
    <property type="match status" value="1"/>
</dbReference>
<keyword evidence="3" id="KW-1185">Reference proteome</keyword>